<organism evidence="1 2">
    <name type="scientific">Solemya pervernicosa gill symbiont</name>
    <dbReference type="NCBI Taxonomy" id="642797"/>
    <lineage>
        <taxon>Bacteria</taxon>
        <taxon>Pseudomonadati</taxon>
        <taxon>Pseudomonadota</taxon>
        <taxon>Gammaproteobacteria</taxon>
        <taxon>sulfur-oxidizing symbionts</taxon>
    </lineage>
</organism>
<evidence type="ECO:0000313" key="1">
    <source>
        <dbReference type="EMBL" id="OOZ39367.1"/>
    </source>
</evidence>
<reference evidence="1 2" key="1">
    <citation type="submission" date="2016-11" db="EMBL/GenBank/DDBJ databases">
        <title>Mixed transmission modes and dynamic genome evolution in an obligate animal-bacterial symbiosis.</title>
        <authorList>
            <person name="Russell S.L."/>
            <person name="Corbett-Detig R.B."/>
            <person name="Cavanaugh C.M."/>
        </authorList>
    </citation>
    <scope>NUCLEOTIDE SEQUENCE [LARGE SCALE GENOMIC DNA]</scope>
    <source>
        <strain evidence="1">Sveles-Q1</strain>
    </source>
</reference>
<proteinExistence type="predicted"/>
<dbReference type="Proteomes" id="UP000191110">
    <property type="component" value="Unassembled WGS sequence"/>
</dbReference>
<keyword evidence="2" id="KW-1185">Reference proteome</keyword>
<gene>
    <name evidence="1" type="ORF">BOW53_11705</name>
</gene>
<dbReference type="AlphaFoldDB" id="A0A1T2L2P4"/>
<comment type="caution">
    <text evidence="1">The sequence shown here is derived from an EMBL/GenBank/DDBJ whole genome shotgun (WGS) entry which is preliminary data.</text>
</comment>
<dbReference type="EMBL" id="MPRL01000053">
    <property type="protein sequence ID" value="OOZ39367.1"/>
    <property type="molecule type" value="Genomic_DNA"/>
</dbReference>
<accession>A0A1T2L2P4</accession>
<protein>
    <submittedName>
        <fullName evidence="1">Uncharacterized protein</fullName>
    </submittedName>
</protein>
<name>A0A1T2L2P4_9GAMM</name>
<evidence type="ECO:0000313" key="2">
    <source>
        <dbReference type="Proteomes" id="UP000191110"/>
    </source>
</evidence>
<sequence>MVNYIGIFTDFTVHKTAEIYLRELANTDPRSPAYRTATCCRIAVSRRSRMLSLTAMDSEAKAVSPR</sequence>